<keyword evidence="2" id="KW-1185">Reference proteome</keyword>
<proteinExistence type="predicted"/>
<dbReference type="AlphaFoldDB" id="A0A3N4KM40"/>
<dbReference type="InParanoid" id="A0A3N4KM40"/>
<gene>
    <name evidence="1" type="ORF">P167DRAFT_575050</name>
</gene>
<dbReference type="Proteomes" id="UP000277580">
    <property type="component" value="Unassembled WGS sequence"/>
</dbReference>
<name>A0A3N4KM40_9PEZI</name>
<reference evidence="1 2" key="1">
    <citation type="journal article" date="2018" name="Nat. Ecol. Evol.">
        <title>Pezizomycetes genomes reveal the molecular basis of ectomycorrhizal truffle lifestyle.</title>
        <authorList>
            <person name="Murat C."/>
            <person name="Payen T."/>
            <person name="Noel B."/>
            <person name="Kuo A."/>
            <person name="Morin E."/>
            <person name="Chen J."/>
            <person name="Kohler A."/>
            <person name="Krizsan K."/>
            <person name="Balestrini R."/>
            <person name="Da Silva C."/>
            <person name="Montanini B."/>
            <person name="Hainaut M."/>
            <person name="Levati E."/>
            <person name="Barry K.W."/>
            <person name="Belfiori B."/>
            <person name="Cichocki N."/>
            <person name="Clum A."/>
            <person name="Dockter R.B."/>
            <person name="Fauchery L."/>
            <person name="Guy J."/>
            <person name="Iotti M."/>
            <person name="Le Tacon F."/>
            <person name="Lindquist E.A."/>
            <person name="Lipzen A."/>
            <person name="Malagnac F."/>
            <person name="Mello A."/>
            <person name="Molinier V."/>
            <person name="Miyauchi S."/>
            <person name="Poulain J."/>
            <person name="Riccioni C."/>
            <person name="Rubini A."/>
            <person name="Sitrit Y."/>
            <person name="Splivallo R."/>
            <person name="Traeger S."/>
            <person name="Wang M."/>
            <person name="Zifcakova L."/>
            <person name="Wipf D."/>
            <person name="Zambonelli A."/>
            <person name="Paolocci F."/>
            <person name="Nowrousian M."/>
            <person name="Ottonello S."/>
            <person name="Baldrian P."/>
            <person name="Spatafora J.W."/>
            <person name="Henrissat B."/>
            <person name="Nagy L.G."/>
            <person name="Aury J.M."/>
            <person name="Wincker P."/>
            <person name="Grigoriev I.V."/>
            <person name="Bonfante P."/>
            <person name="Martin F.M."/>
        </authorList>
    </citation>
    <scope>NUCLEOTIDE SEQUENCE [LARGE SCALE GENOMIC DNA]</scope>
    <source>
        <strain evidence="1 2">CCBAS932</strain>
    </source>
</reference>
<accession>A0A3N4KM40</accession>
<protein>
    <submittedName>
        <fullName evidence="1">Uncharacterized protein</fullName>
    </submittedName>
</protein>
<organism evidence="1 2">
    <name type="scientific">Morchella conica CCBAS932</name>
    <dbReference type="NCBI Taxonomy" id="1392247"/>
    <lineage>
        <taxon>Eukaryota</taxon>
        <taxon>Fungi</taxon>
        <taxon>Dikarya</taxon>
        <taxon>Ascomycota</taxon>
        <taxon>Pezizomycotina</taxon>
        <taxon>Pezizomycetes</taxon>
        <taxon>Pezizales</taxon>
        <taxon>Morchellaceae</taxon>
        <taxon>Morchella</taxon>
    </lineage>
</organism>
<sequence>MLRGGRGSPSTQSLTLADLLVIGEAWTPNHTAGTCMSLCNWLLSITLTKAREASERANRLQRIKVGGVSSKPPVSPEDMDGLLIKALTKGSCLRNWKHLLTLREKRGSGGITSPPLEGITGT</sequence>
<evidence type="ECO:0000313" key="2">
    <source>
        <dbReference type="Proteomes" id="UP000277580"/>
    </source>
</evidence>
<dbReference type="EMBL" id="ML119134">
    <property type="protein sequence ID" value="RPB11560.1"/>
    <property type="molecule type" value="Genomic_DNA"/>
</dbReference>
<evidence type="ECO:0000313" key="1">
    <source>
        <dbReference type="EMBL" id="RPB11560.1"/>
    </source>
</evidence>